<name>A0A9P4NDE0_9PLEO</name>
<reference evidence="2" key="1">
    <citation type="journal article" date="2020" name="Stud. Mycol.">
        <title>101 Dothideomycetes genomes: A test case for predicting lifestyles and emergence of pathogens.</title>
        <authorList>
            <person name="Haridas S."/>
            <person name="Albert R."/>
            <person name="Binder M."/>
            <person name="Bloem J."/>
            <person name="LaButti K."/>
            <person name="Salamov A."/>
            <person name="Andreopoulos B."/>
            <person name="Baker S."/>
            <person name="Barry K."/>
            <person name="Bills G."/>
            <person name="Bluhm B."/>
            <person name="Cannon C."/>
            <person name="Castanera R."/>
            <person name="Culley D."/>
            <person name="Daum C."/>
            <person name="Ezra D."/>
            <person name="Gonzalez J."/>
            <person name="Henrissat B."/>
            <person name="Kuo A."/>
            <person name="Liang C."/>
            <person name="Lipzen A."/>
            <person name="Lutzoni F."/>
            <person name="Magnuson J."/>
            <person name="Mondo S."/>
            <person name="Nolan M."/>
            <person name="Ohm R."/>
            <person name="Pangilinan J."/>
            <person name="Park H.-J."/>
            <person name="Ramirez L."/>
            <person name="Alfaro M."/>
            <person name="Sun H."/>
            <person name="Tritt A."/>
            <person name="Yoshinaga Y."/>
            <person name="Zwiers L.-H."/>
            <person name="Turgeon B."/>
            <person name="Goodwin S."/>
            <person name="Spatafora J."/>
            <person name="Crous P."/>
            <person name="Grigoriev I."/>
        </authorList>
    </citation>
    <scope>NUCLEOTIDE SEQUENCE [LARGE SCALE GENOMIC DNA]</scope>
    <source>
        <strain evidence="2">CBS 304.66</strain>
    </source>
</reference>
<dbReference type="Proteomes" id="UP000800093">
    <property type="component" value="Unassembled WGS sequence"/>
</dbReference>
<evidence type="ECO:0000313" key="2">
    <source>
        <dbReference type="Proteomes" id="UP000800093"/>
    </source>
</evidence>
<organism evidence="1 2">
    <name type="scientific">Lojkania enalia</name>
    <dbReference type="NCBI Taxonomy" id="147567"/>
    <lineage>
        <taxon>Eukaryota</taxon>
        <taxon>Fungi</taxon>
        <taxon>Dikarya</taxon>
        <taxon>Ascomycota</taxon>
        <taxon>Pezizomycotina</taxon>
        <taxon>Dothideomycetes</taxon>
        <taxon>Pleosporomycetidae</taxon>
        <taxon>Pleosporales</taxon>
        <taxon>Pleosporales incertae sedis</taxon>
        <taxon>Lojkania</taxon>
    </lineage>
</organism>
<comment type="caution">
    <text evidence="1">The sequence shown here is derived from an EMBL/GenBank/DDBJ whole genome shotgun (WGS) entry which is preliminary data.</text>
</comment>
<dbReference type="EMBL" id="ML986578">
    <property type="protein sequence ID" value="KAF2271040.1"/>
    <property type="molecule type" value="Genomic_DNA"/>
</dbReference>
<gene>
    <name evidence="1" type="ORF">CC78DRAFT_9878</name>
</gene>
<dbReference type="AlphaFoldDB" id="A0A9P4NDE0"/>
<protein>
    <submittedName>
        <fullName evidence="1">Uncharacterized protein</fullName>
    </submittedName>
</protein>
<keyword evidence="2" id="KW-1185">Reference proteome</keyword>
<proteinExistence type="predicted"/>
<evidence type="ECO:0000313" key="1">
    <source>
        <dbReference type="EMBL" id="KAF2271040.1"/>
    </source>
</evidence>
<sequence>MLVPSARRRGREIIALVTTAAEHSALANLITVARRSAWGRLITAYLLPAFWYTQYRGSTAARPPSTAPARCPEPECSPTPFSATWIVTTASRSGGSSPDPAFRFVRQSVCSSTTTSPHRILFHVHSAAVATGRRILTSFPQVSSHPFLQRPLQLHHVAVDIITD</sequence>
<accession>A0A9P4NDE0</accession>